<gene>
    <name evidence="3" type="ORF">A3C24_00335</name>
</gene>
<evidence type="ECO:0000259" key="2">
    <source>
        <dbReference type="Pfam" id="PF01593"/>
    </source>
</evidence>
<dbReference type="PANTHER" id="PTHR42923">
    <property type="entry name" value="PROTOPORPHYRINOGEN OXIDASE"/>
    <property type="match status" value="1"/>
</dbReference>
<dbReference type="Pfam" id="PF01593">
    <property type="entry name" value="Amino_oxidase"/>
    <property type="match status" value="1"/>
</dbReference>
<protein>
    <recommendedName>
        <fullName evidence="2">Amine oxidase domain-containing protein</fullName>
    </recommendedName>
</protein>
<sequence>MREIKKIAVLGGGFTGLSASYYLAKKGHKVTLIEKSDVLGGLAVGFKEPHWKWPLERAYHHLFSNDTDIIRFAKEIGFDRIFFKSPSTDSLYKESKNNYRIIPVDSPKGFLLFPYLSLKDKIQAGLVLGFLKFFPNIPLYEKITAEEFTKKYMGKNVWNIFFKELFRKKFGKYAGKILASFLWARIHKRTKKLGYIEEGFQSLIDHVEKKLRFEKGNLKIGISVDTIKKQGEKFIINGEEFDAVVSTLPTPVLIKIADKILPTESIKKLRQLQYLHALVLILETDKPIVHKTYWLNIASKDIPIMILGQHTNLIDKKYYGGNHIAYIGYYLEKDDPLMKMTKEELVDHLRPYLKILNSQFSILNSFRFVGPFAQPIFDKNFLENKPDFKTPVKGFYIANLDMTYPYDRGTNYAVKLGREVADLVTREV</sequence>
<feature type="domain" description="Amine oxidase" evidence="2">
    <location>
        <begin position="14"/>
        <end position="424"/>
    </location>
</feature>
<name>A0A1F7GYS6_9BACT</name>
<proteinExistence type="predicted"/>
<evidence type="ECO:0000313" key="4">
    <source>
        <dbReference type="Proteomes" id="UP000177159"/>
    </source>
</evidence>
<keyword evidence="1" id="KW-1133">Transmembrane helix</keyword>
<keyword evidence="1" id="KW-0812">Transmembrane</keyword>
<reference evidence="3 4" key="1">
    <citation type="journal article" date="2016" name="Nat. Commun.">
        <title>Thousands of microbial genomes shed light on interconnected biogeochemical processes in an aquifer system.</title>
        <authorList>
            <person name="Anantharaman K."/>
            <person name="Brown C.T."/>
            <person name="Hug L.A."/>
            <person name="Sharon I."/>
            <person name="Castelle C.J."/>
            <person name="Probst A.J."/>
            <person name="Thomas B.C."/>
            <person name="Singh A."/>
            <person name="Wilkins M.J."/>
            <person name="Karaoz U."/>
            <person name="Brodie E.L."/>
            <person name="Williams K.H."/>
            <person name="Hubbard S.S."/>
            <person name="Banfield J.F."/>
        </authorList>
    </citation>
    <scope>NUCLEOTIDE SEQUENCE [LARGE SCALE GENOMIC DNA]</scope>
</reference>
<dbReference type="InterPro" id="IPR050464">
    <property type="entry name" value="Zeta_carotene_desat/Oxidored"/>
</dbReference>
<dbReference type="Proteomes" id="UP000177159">
    <property type="component" value="Unassembled WGS sequence"/>
</dbReference>
<dbReference type="InterPro" id="IPR036188">
    <property type="entry name" value="FAD/NAD-bd_sf"/>
</dbReference>
<dbReference type="AlphaFoldDB" id="A0A1F7GYS6"/>
<dbReference type="PRINTS" id="PR00419">
    <property type="entry name" value="ADXRDTASE"/>
</dbReference>
<dbReference type="Gene3D" id="3.50.50.60">
    <property type="entry name" value="FAD/NAD(P)-binding domain"/>
    <property type="match status" value="1"/>
</dbReference>
<feature type="transmembrane region" description="Helical" evidence="1">
    <location>
        <begin position="7"/>
        <end position="24"/>
    </location>
</feature>
<dbReference type="SUPFAM" id="SSF51905">
    <property type="entry name" value="FAD/NAD(P)-binding domain"/>
    <property type="match status" value="1"/>
</dbReference>
<keyword evidence="1" id="KW-0472">Membrane</keyword>
<dbReference type="NCBIfam" id="NF005560">
    <property type="entry name" value="PRK07233.1"/>
    <property type="match status" value="1"/>
</dbReference>
<organism evidence="3 4">
    <name type="scientific">Candidatus Roizmanbacteria bacterium RIFCSPHIGHO2_02_FULL_37_24</name>
    <dbReference type="NCBI Taxonomy" id="1802037"/>
    <lineage>
        <taxon>Bacteria</taxon>
        <taxon>Candidatus Roizmaniibacteriota</taxon>
    </lineage>
</organism>
<dbReference type="InterPro" id="IPR002937">
    <property type="entry name" value="Amino_oxidase"/>
</dbReference>
<dbReference type="GO" id="GO:0016491">
    <property type="term" value="F:oxidoreductase activity"/>
    <property type="evidence" value="ECO:0007669"/>
    <property type="project" value="InterPro"/>
</dbReference>
<dbReference type="PANTHER" id="PTHR42923:SF46">
    <property type="entry name" value="AMINE OXIDASE"/>
    <property type="match status" value="1"/>
</dbReference>
<comment type="caution">
    <text evidence="3">The sequence shown here is derived from an EMBL/GenBank/DDBJ whole genome shotgun (WGS) entry which is preliminary data.</text>
</comment>
<evidence type="ECO:0000313" key="3">
    <source>
        <dbReference type="EMBL" id="OGK23945.1"/>
    </source>
</evidence>
<evidence type="ECO:0000256" key="1">
    <source>
        <dbReference type="SAM" id="Phobius"/>
    </source>
</evidence>
<accession>A0A1F7GYS6</accession>
<dbReference type="EMBL" id="MFZM01000014">
    <property type="protein sequence ID" value="OGK23945.1"/>
    <property type="molecule type" value="Genomic_DNA"/>
</dbReference>